<evidence type="ECO:0000256" key="4">
    <source>
        <dbReference type="PROSITE-ProRule" id="PRU00335"/>
    </source>
</evidence>
<evidence type="ECO:0000256" key="2">
    <source>
        <dbReference type="ARBA" id="ARBA00023125"/>
    </source>
</evidence>
<evidence type="ECO:0000256" key="3">
    <source>
        <dbReference type="ARBA" id="ARBA00023163"/>
    </source>
</evidence>
<dbReference type="InterPro" id="IPR050109">
    <property type="entry name" value="HTH-type_TetR-like_transc_reg"/>
</dbReference>
<dbReference type="PRINTS" id="PR00455">
    <property type="entry name" value="HTHTETR"/>
</dbReference>
<proteinExistence type="predicted"/>
<name>A0A3N1MGF9_9PROT</name>
<dbReference type="InterPro" id="IPR001647">
    <property type="entry name" value="HTH_TetR"/>
</dbReference>
<dbReference type="SUPFAM" id="SSF46689">
    <property type="entry name" value="Homeodomain-like"/>
    <property type="match status" value="1"/>
</dbReference>
<feature type="domain" description="HTH tetR-type" evidence="5">
    <location>
        <begin position="12"/>
        <end position="72"/>
    </location>
</feature>
<keyword evidence="3" id="KW-0804">Transcription</keyword>
<dbReference type="Gene3D" id="1.10.10.60">
    <property type="entry name" value="Homeodomain-like"/>
    <property type="match status" value="1"/>
</dbReference>
<dbReference type="PANTHER" id="PTHR30055">
    <property type="entry name" value="HTH-TYPE TRANSCRIPTIONAL REGULATOR RUTR"/>
    <property type="match status" value="1"/>
</dbReference>
<dbReference type="PANTHER" id="PTHR30055:SF223">
    <property type="entry name" value="HTH-TYPE TRANSCRIPTIONAL REGULATOR UIDR"/>
    <property type="match status" value="1"/>
</dbReference>
<dbReference type="Proteomes" id="UP000278222">
    <property type="component" value="Unassembled WGS sequence"/>
</dbReference>
<dbReference type="Pfam" id="PF00440">
    <property type="entry name" value="TetR_N"/>
    <property type="match status" value="1"/>
</dbReference>
<dbReference type="InterPro" id="IPR036271">
    <property type="entry name" value="Tet_transcr_reg_TetR-rel_C_sf"/>
</dbReference>
<dbReference type="InterPro" id="IPR009057">
    <property type="entry name" value="Homeodomain-like_sf"/>
</dbReference>
<dbReference type="RefSeq" id="WP_123688444.1">
    <property type="nucleotide sequence ID" value="NZ_AP019700.1"/>
</dbReference>
<dbReference type="SUPFAM" id="SSF48498">
    <property type="entry name" value="Tetracyclin repressor-like, C-terminal domain"/>
    <property type="match status" value="1"/>
</dbReference>
<dbReference type="GO" id="GO:0000976">
    <property type="term" value="F:transcription cis-regulatory region binding"/>
    <property type="evidence" value="ECO:0007669"/>
    <property type="project" value="TreeGrafter"/>
</dbReference>
<protein>
    <submittedName>
        <fullName evidence="6">TetR family transcriptional regulator</fullName>
    </submittedName>
</protein>
<dbReference type="GO" id="GO:0003700">
    <property type="term" value="F:DNA-binding transcription factor activity"/>
    <property type="evidence" value="ECO:0007669"/>
    <property type="project" value="TreeGrafter"/>
</dbReference>
<reference evidence="6 7" key="1">
    <citation type="submission" date="2018-11" db="EMBL/GenBank/DDBJ databases">
        <title>Genomic Encyclopedia of Type Strains, Phase IV (KMG-IV): sequencing the most valuable type-strain genomes for metagenomic binning, comparative biology and taxonomic classification.</title>
        <authorList>
            <person name="Goeker M."/>
        </authorList>
    </citation>
    <scope>NUCLEOTIDE SEQUENCE [LARGE SCALE GENOMIC DNA]</scope>
    <source>
        <strain evidence="6 7">DSM 5900</strain>
    </source>
</reference>
<organism evidence="6 7">
    <name type="scientific">Stella humosa</name>
    <dbReference type="NCBI Taxonomy" id="94"/>
    <lineage>
        <taxon>Bacteria</taxon>
        <taxon>Pseudomonadati</taxon>
        <taxon>Pseudomonadota</taxon>
        <taxon>Alphaproteobacteria</taxon>
        <taxon>Rhodospirillales</taxon>
        <taxon>Stellaceae</taxon>
        <taxon>Stella</taxon>
    </lineage>
</organism>
<dbReference type="PROSITE" id="PS50977">
    <property type="entry name" value="HTH_TETR_2"/>
    <property type="match status" value="1"/>
</dbReference>
<sequence length="210" mass="22248">MPVTPRWRRRKEARPSEIVDAALAAFAERGYAATRLDDVAERAGIGKGTLYLYFSSKEELFKAVVRQTLVPNLAAAEARIATAEGPTAPLLAGVVRGLIEMAAGPMGAIPKLIVGEAANFPDLARFYADEVVARGFGVFTQLIARGVARGEFRPVDPATAAPLLAAPILLTALWKNALEPHATHRMDAAALASAASDLLLHGLVRQEGAT</sequence>
<gene>
    <name evidence="6" type="ORF">EDC65_0896</name>
</gene>
<dbReference type="Pfam" id="PF16859">
    <property type="entry name" value="TetR_C_11"/>
    <property type="match status" value="1"/>
</dbReference>
<accession>A0A3N1MGF9</accession>
<evidence type="ECO:0000256" key="1">
    <source>
        <dbReference type="ARBA" id="ARBA00023015"/>
    </source>
</evidence>
<keyword evidence="1" id="KW-0805">Transcription regulation</keyword>
<evidence type="ECO:0000259" key="5">
    <source>
        <dbReference type="PROSITE" id="PS50977"/>
    </source>
</evidence>
<evidence type="ECO:0000313" key="7">
    <source>
        <dbReference type="Proteomes" id="UP000278222"/>
    </source>
</evidence>
<keyword evidence="7" id="KW-1185">Reference proteome</keyword>
<dbReference type="Gene3D" id="1.10.357.10">
    <property type="entry name" value="Tetracycline Repressor, domain 2"/>
    <property type="match status" value="1"/>
</dbReference>
<feature type="DNA-binding region" description="H-T-H motif" evidence="4">
    <location>
        <begin position="35"/>
        <end position="54"/>
    </location>
</feature>
<dbReference type="EMBL" id="RJKX01000011">
    <property type="protein sequence ID" value="ROQ01710.1"/>
    <property type="molecule type" value="Genomic_DNA"/>
</dbReference>
<dbReference type="OrthoDB" id="9816431at2"/>
<keyword evidence="2 4" id="KW-0238">DNA-binding</keyword>
<evidence type="ECO:0000313" key="6">
    <source>
        <dbReference type="EMBL" id="ROQ01710.1"/>
    </source>
</evidence>
<comment type="caution">
    <text evidence="6">The sequence shown here is derived from an EMBL/GenBank/DDBJ whole genome shotgun (WGS) entry which is preliminary data.</text>
</comment>
<dbReference type="InterPro" id="IPR011075">
    <property type="entry name" value="TetR_C"/>
</dbReference>
<dbReference type="FunFam" id="1.10.10.60:FF:000141">
    <property type="entry name" value="TetR family transcriptional regulator"/>
    <property type="match status" value="1"/>
</dbReference>
<dbReference type="AlphaFoldDB" id="A0A3N1MGF9"/>